<evidence type="ECO:0000313" key="2">
    <source>
        <dbReference type="EMBL" id="KXH66108.1"/>
    </source>
</evidence>
<dbReference type="EMBL" id="JFFI01000756">
    <property type="protein sequence ID" value="KXH66108.1"/>
    <property type="molecule type" value="Genomic_DNA"/>
</dbReference>
<protein>
    <submittedName>
        <fullName evidence="2">Uncharacterized protein</fullName>
    </submittedName>
</protein>
<dbReference type="AlphaFoldDB" id="A0A135V0C1"/>
<gene>
    <name evidence="2" type="ORF">CSAL01_12835</name>
</gene>
<proteinExistence type="predicted"/>
<dbReference type="OrthoDB" id="10543815at2759"/>
<organism evidence="2 3">
    <name type="scientific">Colletotrichum salicis</name>
    <dbReference type="NCBI Taxonomy" id="1209931"/>
    <lineage>
        <taxon>Eukaryota</taxon>
        <taxon>Fungi</taxon>
        <taxon>Dikarya</taxon>
        <taxon>Ascomycota</taxon>
        <taxon>Pezizomycotina</taxon>
        <taxon>Sordariomycetes</taxon>
        <taxon>Hypocreomycetidae</taxon>
        <taxon>Glomerellales</taxon>
        <taxon>Glomerellaceae</taxon>
        <taxon>Colletotrichum</taxon>
        <taxon>Colletotrichum acutatum species complex</taxon>
    </lineage>
</organism>
<sequence>MMDPLNSLSKARGPLRSFLAATGEHCTVAVLSLLTATQSLSSLSSLPVAVQSFFARQVPTWQDHPIPIFALSFPLFHSHFPPSTFLPPTHNHTTHHATLKSATHSPYPTDPHREKSSSLPFIVFGLGLHLRQNDDTHAKPSRHWTPGQTFHTAGFLHRRTERVVTGVAAPDFGTIPRVSLPATAYRKGRIHTPSLTNTLHGSLLHSEARFHLSAPSLINPLPRKTQSTPARPSLSMPAPLQSRRRRSE</sequence>
<name>A0A135V0C1_9PEZI</name>
<keyword evidence="3" id="KW-1185">Reference proteome</keyword>
<accession>A0A135V0C1</accession>
<reference evidence="2 3" key="1">
    <citation type="submission" date="2014-02" db="EMBL/GenBank/DDBJ databases">
        <title>The genome sequence of Colletotrichum salicis CBS 607.94.</title>
        <authorList>
            <person name="Baroncelli R."/>
            <person name="Thon M.R."/>
        </authorList>
    </citation>
    <scope>NUCLEOTIDE SEQUENCE [LARGE SCALE GENOMIC DNA]</scope>
    <source>
        <strain evidence="2 3">CBS 607.94</strain>
    </source>
</reference>
<feature type="region of interest" description="Disordered" evidence="1">
    <location>
        <begin position="89"/>
        <end position="111"/>
    </location>
</feature>
<evidence type="ECO:0000313" key="3">
    <source>
        <dbReference type="Proteomes" id="UP000070121"/>
    </source>
</evidence>
<evidence type="ECO:0000256" key="1">
    <source>
        <dbReference type="SAM" id="MobiDB-lite"/>
    </source>
</evidence>
<feature type="region of interest" description="Disordered" evidence="1">
    <location>
        <begin position="215"/>
        <end position="248"/>
    </location>
</feature>
<dbReference type="Proteomes" id="UP000070121">
    <property type="component" value="Unassembled WGS sequence"/>
</dbReference>
<comment type="caution">
    <text evidence="2">The sequence shown here is derived from an EMBL/GenBank/DDBJ whole genome shotgun (WGS) entry which is preliminary data.</text>
</comment>